<protein>
    <submittedName>
        <fullName evidence="3">DUF2264 domain-containing protein</fullName>
    </submittedName>
</protein>
<reference evidence="4" key="1">
    <citation type="journal article" date="2019" name="Int. J. Syst. Evol. Microbiol.">
        <title>The Global Catalogue of Microorganisms (GCM) 10K type strain sequencing project: providing services to taxonomists for standard genome sequencing and annotation.</title>
        <authorList>
            <consortium name="The Broad Institute Genomics Platform"/>
            <consortium name="The Broad Institute Genome Sequencing Center for Infectious Disease"/>
            <person name="Wu L."/>
            <person name="Ma J."/>
        </authorList>
    </citation>
    <scope>NUCLEOTIDE SEQUENCE [LARGE SCALE GENOMIC DNA]</scope>
    <source>
        <strain evidence="4">JCM 18959</strain>
    </source>
</reference>
<proteinExistence type="predicted"/>
<dbReference type="Pfam" id="PF10022">
    <property type="entry name" value="DUF2264"/>
    <property type="match status" value="1"/>
</dbReference>
<dbReference type="InterPro" id="IPR049349">
    <property type="entry name" value="DUF2264_N"/>
</dbReference>
<accession>A0ABP9LTX7</accession>
<dbReference type="Proteomes" id="UP001501407">
    <property type="component" value="Unassembled WGS sequence"/>
</dbReference>
<gene>
    <name evidence="3" type="ORF">GCM10025760_04010</name>
</gene>
<feature type="compositionally biased region" description="Polar residues" evidence="1">
    <location>
        <begin position="573"/>
        <end position="584"/>
    </location>
</feature>
<evidence type="ECO:0000259" key="2">
    <source>
        <dbReference type="Pfam" id="PF10022"/>
    </source>
</evidence>
<comment type="caution">
    <text evidence="3">The sequence shown here is derived from an EMBL/GenBank/DDBJ whole genome shotgun (WGS) entry which is preliminary data.</text>
</comment>
<dbReference type="PANTHER" id="PTHR35339">
    <property type="entry name" value="LINALOOL DEHYDRATASE_ISOMERASE DOMAIN-CONTAINING PROTEIN"/>
    <property type="match status" value="1"/>
</dbReference>
<feature type="domain" description="DUF2264" evidence="2">
    <location>
        <begin position="24"/>
        <end position="371"/>
    </location>
</feature>
<dbReference type="InterPro" id="IPR016624">
    <property type="entry name" value="UCP014753"/>
</dbReference>
<name>A0ABP9LTX7_9MICO</name>
<evidence type="ECO:0000313" key="4">
    <source>
        <dbReference type="Proteomes" id="UP001501407"/>
    </source>
</evidence>
<keyword evidence="4" id="KW-1185">Reference proteome</keyword>
<evidence type="ECO:0000313" key="3">
    <source>
        <dbReference type="EMBL" id="GAA5085272.1"/>
    </source>
</evidence>
<evidence type="ECO:0000256" key="1">
    <source>
        <dbReference type="SAM" id="MobiDB-lite"/>
    </source>
</evidence>
<sequence length="704" mass="74967">MTVQQPTRSTRNATGAAWAAREWTRDEWVACADLLLDTARTYASPAAGRIHFPGAEGGYGHAVDGLEGFARTFLLAGFRIAGARGEGTEELADFYRRGIVTGVDPDAEDRWVRLDEHAQAKVEAASLALVLDMTRPWIWDRLDALTQERVIAYLAPVVGDSTYPKTNWLWFRLVVQTFLRSVGGPWSAEDVVDDLALHDSLVREDGWISDGFERSYDHYVGWALHTYPVLWSRMQGADELANGRTAGDIVRLDRFLQDAVTLVGADGSPLVQGRSLIYRFAAAAPFWVGAIAEVPSVPLGQLRRAANAVVAHFTEHGAPGEDGVLTMGWHGEWRELAQSYSGPGSPYWAVKGLLGISLPADHPVWAAESEPLPIEAGDELRAVRPAGWVISGTRADGIVRIANHGTDHAAEGSLVGDSPLYARIGYSTAAGPLANQRAWSEPLEQSVALVDPAGRATHRAAMDLIDVRVQDDDGGRVGIAASVSRAHWITVRPSAQRHGSGVDGDVEVAGVVEVHSLVRGPWEVRLARVDSLEPGIDAASLRLRVGGWALASDEEPSSSIEELRAAEVRNAEPGSSTRASSSTEDAAVESKNTDAAASVIANGLSSRIRPLLGDGETTIETRDDASPLGPVAAVPLVAYPVAPGQWNATLVELTTEDLASPADAAAAVALASDGDQTTVTVTWPDGTATTSRLAHPGTASVANR</sequence>
<dbReference type="PIRSF" id="PIRSF014753">
    <property type="entry name" value="UCP014753"/>
    <property type="match status" value="1"/>
</dbReference>
<organism evidence="3 4">
    <name type="scientific">Microbacterium yannicii</name>
    <dbReference type="NCBI Taxonomy" id="671622"/>
    <lineage>
        <taxon>Bacteria</taxon>
        <taxon>Bacillati</taxon>
        <taxon>Actinomycetota</taxon>
        <taxon>Actinomycetes</taxon>
        <taxon>Micrococcales</taxon>
        <taxon>Microbacteriaceae</taxon>
        <taxon>Microbacterium</taxon>
    </lineage>
</organism>
<dbReference type="PANTHER" id="PTHR35339:SF4">
    <property type="entry name" value="LINALOOL DEHYDRATASE_ISOMERASE DOMAIN-CONTAINING PROTEIN"/>
    <property type="match status" value="1"/>
</dbReference>
<dbReference type="RefSeq" id="WP_194412300.1">
    <property type="nucleotide sequence ID" value="NZ_BAABKZ010000001.1"/>
</dbReference>
<dbReference type="EMBL" id="BAABKZ010000001">
    <property type="protein sequence ID" value="GAA5085272.1"/>
    <property type="molecule type" value="Genomic_DNA"/>
</dbReference>
<feature type="region of interest" description="Disordered" evidence="1">
    <location>
        <begin position="568"/>
        <end position="591"/>
    </location>
</feature>